<reference evidence="1 2" key="1">
    <citation type="journal article" date="2021" name="Nat. Commun.">
        <title>Genetic determinants of endophytism in the Arabidopsis root mycobiome.</title>
        <authorList>
            <person name="Mesny F."/>
            <person name="Miyauchi S."/>
            <person name="Thiergart T."/>
            <person name="Pickel B."/>
            <person name="Atanasova L."/>
            <person name="Karlsson M."/>
            <person name="Huettel B."/>
            <person name="Barry K.W."/>
            <person name="Haridas S."/>
            <person name="Chen C."/>
            <person name="Bauer D."/>
            <person name="Andreopoulos W."/>
            <person name="Pangilinan J."/>
            <person name="LaButti K."/>
            <person name="Riley R."/>
            <person name="Lipzen A."/>
            <person name="Clum A."/>
            <person name="Drula E."/>
            <person name="Henrissat B."/>
            <person name="Kohler A."/>
            <person name="Grigoriev I.V."/>
            <person name="Martin F.M."/>
            <person name="Hacquard S."/>
        </authorList>
    </citation>
    <scope>NUCLEOTIDE SEQUENCE [LARGE SCALE GENOMIC DNA]</scope>
    <source>
        <strain evidence="1 2">MPI-SDFR-AT-0080</strain>
    </source>
</reference>
<proteinExistence type="predicted"/>
<accession>A0ABQ8GJE7</accession>
<dbReference type="EMBL" id="JAGTJR010000008">
    <property type="protein sequence ID" value="KAH7055660.1"/>
    <property type="molecule type" value="Genomic_DNA"/>
</dbReference>
<protein>
    <recommendedName>
        <fullName evidence="3">Secreted protein</fullName>
    </recommendedName>
</protein>
<evidence type="ECO:0000313" key="1">
    <source>
        <dbReference type="EMBL" id="KAH7055660.1"/>
    </source>
</evidence>
<comment type="caution">
    <text evidence="1">The sequence shown here is derived from an EMBL/GenBank/DDBJ whole genome shotgun (WGS) entry which is preliminary data.</text>
</comment>
<evidence type="ECO:0008006" key="3">
    <source>
        <dbReference type="Google" id="ProtNLM"/>
    </source>
</evidence>
<dbReference type="Proteomes" id="UP000774617">
    <property type="component" value="Unassembled WGS sequence"/>
</dbReference>
<evidence type="ECO:0000313" key="2">
    <source>
        <dbReference type="Proteomes" id="UP000774617"/>
    </source>
</evidence>
<name>A0ABQ8GJE7_9PEZI</name>
<organism evidence="1 2">
    <name type="scientific">Macrophomina phaseolina</name>
    <dbReference type="NCBI Taxonomy" id="35725"/>
    <lineage>
        <taxon>Eukaryota</taxon>
        <taxon>Fungi</taxon>
        <taxon>Dikarya</taxon>
        <taxon>Ascomycota</taxon>
        <taxon>Pezizomycotina</taxon>
        <taxon>Dothideomycetes</taxon>
        <taxon>Dothideomycetes incertae sedis</taxon>
        <taxon>Botryosphaeriales</taxon>
        <taxon>Botryosphaeriaceae</taxon>
        <taxon>Macrophomina</taxon>
    </lineage>
</organism>
<gene>
    <name evidence="1" type="ORF">B0J12DRAFT_426565</name>
</gene>
<sequence>MRAGPFPRTSFVIQLALGRASRSEWLVSTLLTLLPGQLLAGEAVSLARSCCDFVGWRRHSGVKSCCLSFRGAQHNLRPRPTARSVAENEVERIIAGVSLTLSVASAFGPCVGGKSSGAKRARARAGMHKPCTICINHT</sequence>
<keyword evidence="2" id="KW-1185">Reference proteome</keyword>